<dbReference type="GeneID" id="301141554"/>
<gene>
    <name evidence="1" type="ORF">P9271_00880</name>
</gene>
<name>A0ABU6NS62_9BACI</name>
<dbReference type="Proteomes" id="UP001342826">
    <property type="component" value="Unassembled WGS sequence"/>
</dbReference>
<dbReference type="GO" id="GO:0008483">
    <property type="term" value="F:transaminase activity"/>
    <property type="evidence" value="ECO:0007669"/>
    <property type="project" value="UniProtKB-KW"/>
</dbReference>
<evidence type="ECO:0000313" key="2">
    <source>
        <dbReference type="Proteomes" id="UP001342826"/>
    </source>
</evidence>
<keyword evidence="1" id="KW-0808">Transferase</keyword>
<dbReference type="EMBL" id="JARTFS010000001">
    <property type="protein sequence ID" value="MED4399914.1"/>
    <property type="molecule type" value="Genomic_DNA"/>
</dbReference>
<accession>A0ABU6NS62</accession>
<proteinExistence type="predicted"/>
<protein>
    <submittedName>
        <fullName evidence="1">Branched-chain amino acid aminotransferase</fullName>
    </submittedName>
</protein>
<keyword evidence="1" id="KW-0032">Aminotransferase</keyword>
<dbReference type="RefSeq" id="WP_235843018.1">
    <property type="nucleotide sequence ID" value="NZ_JARTFQ010000005.1"/>
</dbReference>
<organism evidence="1 2">
    <name type="scientific">Metabacillus fastidiosus</name>
    <dbReference type="NCBI Taxonomy" id="1458"/>
    <lineage>
        <taxon>Bacteria</taxon>
        <taxon>Bacillati</taxon>
        <taxon>Bacillota</taxon>
        <taxon>Bacilli</taxon>
        <taxon>Bacillales</taxon>
        <taxon>Bacillaceae</taxon>
        <taxon>Metabacillus</taxon>
    </lineage>
</organism>
<keyword evidence="2" id="KW-1185">Reference proteome</keyword>
<sequence>MFMLKDAVKDYITGKENFRLFKEEKELMASDEVLPVSIAAEEETGYNRFSDAYIERVHKETEELISEETAAVFLKQPIRFLKENKQEFIYLESEALDIIKADALTFEEDDVFKTYTVLLGLRQPKKKGNEIKEFLRQELKDESSAFQLMFNDKDGLWDLNFTLNNLKDFDENISFGEAYELIYRLLFRLVTAVEK</sequence>
<reference evidence="1 2" key="1">
    <citation type="submission" date="2023-03" db="EMBL/GenBank/DDBJ databases">
        <title>Bacillus Genome Sequencing.</title>
        <authorList>
            <person name="Dunlap C."/>
        </authorList>
    </citation>
    <scope>NUCLEOTIDE SEQUENCE [LARGE SCALE GENOMIC DNA]</scope>
    <source>
        <strain evidence="1 2">NRS-1717</strain>
    </source>
</reference>
<comment type="caution">
    <text evidence="1">The sequence shown here is derived from an EMBL/GenBank/DDBJ whole genome shotgun (WGS) entry which is preliminary data.</text>
</comment>
<evidence type="ECO:0000313" key="1">
    <source>
        <dbReference type="EMBL" id="MED4399914.1"/>
    </source>
</evidence>